<organism evidence="1 2">
    <name type="scientific">Phaeodactylibacter xiamenensis</name>
    <dbReference type="NCBI Taxonomy" id="1524460"/>
    <lineage>
        <taxon>Bacteria</taxon>
        <taxon>Pseudomonadati</taxon>
        <taxon>Bacteroidota</taxon>
        <taxon>Saprospiria</taxon>
        <taxon>Saprospirales</taxon>
        <taxon>Haliscomenobacteraceae</taxon>
        <taxon>Phaeodactylibacter</taxon>
    </lineage>
</organism>
<keyword evidence="2" id="KW-1185">Reference proteome</keyword>
<dbReference type="AlphaFoldDB" id="A0A098S2B4"/>
<dbReference type="EMBL" id="JPOS01000083">
    <property type="protein sequence ID" value="KGE85918.1"/>
    <property type="molecule type" value="Genomic_DNA"/>
</dbReference>
<comment type="caution">
    <text evidence="1">The sequence shown here is derived from an EMBL/GenBank/DDBJ whole genome shotgun (WGS) entry which is preliminary data.</text>
</comment>
<protein>
    <submittedName>
        <fullName evidence="1">Uncharacterized protein</fullName>
    </submittedName>
</protein>
<proteinExistence type="predicted"/>
<dbReference type="STRING" id="1524460.IX84_25260"/>
<gene>
    <name evidence="1" type="ORF">IX84_25260</name>
</gene>
<evidence type="ECO:0000313" key="1">
    <source>
        <dbReference type="EMBL" id="KGE85918.1"/>
    </source>
</evidence>
<dbReference type="Proteomes" id="UP000029736">
    <property type="component" value="Unassembled WGS sequence"/>
</dbReference>
<dbReference type="RefSeq" id="WP_044226911.1">
    <property type="nucleotide sequence ID" value="NZ_JBKAGJ010000022.1"/>
</dbReference>
<sequence>MEFSDDFRKELFEVVNILTASRYNNPLARVKLQANTNKAGARRVGYKIICECCGKEVERGDDRARTCSARCRKELSRNRAQAKKWLSDNLGEVQRFLQTVLEV</sequence>
<name>A0A098S2B4_9BACT</name>
<accession>A0A098S2B4</accession>
<reference evidence="1 2" key="1">
    <citation type="journal article" date="2014" name="Int. J. Syst. Evol. Microbiol.">
        <title>Phaeodactylibacter xiamenensis gen. nov., sp. nov., a member of the family Saprospiraceae isolated from the marine alga Phaeodactylum tricornutum.</title>
        <authorList>
            <person name="Chen Z.Jr."/>
            <person name="Lei X."/>
            <person name="Lai Q."/>
            <person name="Li Y."/>
            <person name="Zhang B."/>
            <person name="Zhang J."/>
            <person name="Zhang H."/>
            <person name="Yang L."/>
            <person name="Zheng W."/>
            <person name="Tian Y."/>
            <person name="Yu Z."/>
            <person name="Xu H.Jr."/>
            <person name="Zheng T."/>
        </authorList>
    </citation>
    <scope>NUCLEOTIDE SEQUENCE [LARGE SCALE GENOMIC DNA]</scope>
    <source>
        <strain evidence="1 2">KD52</strain>
    </source>
</reference>
<evidence type="ECO:0000313" key="2">
    <source>
        <dbReference type="Proteomes" id="UP000029736"/>
    </source>
</evidence>